<comment type="similarity">
    <text evidence="2">Belongs to the grh/CP2 family. CP2 subfamily.</text>
</comment>
<keyword evidence="11" id="KW-1185">Reference proteome</keyword>
<feature type="compositionally biased region" description="Basic and acidic residues" evidence="8">
    <location>
        <begin position="200"/>
        <end position="224"/>
    </location>
</feature>
<keyword evidence="4 7" id="KW-0238">DNA-binding</keyword>
<dbReference type="InterPro" id="IPR040167">
    <property type="entry name" value="TF_CP2-like"/>
</dbReference>
<dbReference type="GO" id="GO:0005634">
    <property type="term" value="C:nucleus"/>
    <property type="evidence" value="ECO:0007669"/>
    <property type="project" value="UniProtKB-SubCell"/>
</dbReference>
<dbReference type="CDD" id="cd09590">
    <property type="entry name" value="SAM_LBP9"/>
    <property type="match status" value="1"/>
</dbReference>
<dbReference type="PROSITE" id="PS51968">
    <property type="entry name" value="GRH_CP2_DB"/>
    <property type="match status" value="1"/>
</dbReference>
<dbReference type="OMA" id="YVCQEQN"/>
<evidence type="ECO:0000256" key="2">
    <source>
        <dbReference type="ARBA" id="ARBA00010852"/>
    </source>
</evidence>
<proteinExistence type="inferred from homology"/>
<dbReference type="AlphaFoldDB" id="A0A663N1D8"/>
<keyword evidence="6 7" id="KW-0539">Nucleus</keyword>
<dbReference type="Pfam" id="PF25416">
    <property type="entry name" value="GRHL1_C"/>
    <property type="match status" value="1"/>
</dbReference>
<dbReference type="Proteomes" id="UP000472269">
    <property type="component" value="Unplaced"/>
</dbReference>
<feature type="region of interest" description="Disordered" evidence="8">
    <location>
        <begin position="199"/>
        <end position="224"/>
    </location>
</feature>
<accession>A0A663N1D8</accession>
<dbReference type="GO" id="GO:0001228">
    <property type="term" value="F:DNA-binding transcription activator activity, RNA polymerase II-specific"/>
    <property type="evidence" value="ECO:0007669"/>
    <property type="project" value="TreeGrafter"/>
</dbReference>
<feature type="domain" description="Grh/CP2 DB" evidence="9">
    <location>
        <begin position="34"/>
        <end position="259"/>
    </location>
</feature>
<evidence type="ECO:0000256" key="3">
    <source>
        <dbReference type="ARBA" id="ARBA00023015"/>
    </source>
</evidence>
<reference evidence="10" key="1">
    <citation type="submission" date="2025-08" db="UniProtKB">
        <authorList>
            <consortium name="Ensembl"/>
        </authorList>
    </citation>
    <scope>IDENTIFICATION</scope>
</reference>
<evidence type="ECO:0000256" key="7">
    <source>
        <dbReference type="PROSITE-ProRule" id="PRU01313"/>
    </source>
</evidence>
<dbReference type="InterPro" id="IPR007604">
    <property type="entry name" value="CP2"/>
</dbReference>
<dbReference type="Gene3D" id="1.10.150.50">
    <property type="entry name" value="Transcription Factor, Ets-1"/>
    <property type="match status" value="1"/>
</dbReference>
<protein>
    <submittedName>
        <fullName evidence="10">Transcription factor CP2 like 1</fullName>
    </submittedName>
</protein>
<evidence type="ECO:0000313" key="10">
    <source>
        <dbReference type="Ensembl" id="ENSACUP00000018204.1"/>
    </source>
</evidence>
<dbReference type="FunFam" id="1.10.150.50:FF:000022">
    <property type="entry name" value="Transcription factor CP2 like 1"/>
    <property type="match status" value="1"/>
</dbReference>
<name>A0A663N1D8_ATHCN</name>
<dbReference type="SUPFAM" id="SSF47769">
    <property type="entry name" value="SAM/Pointed domain"/>
    <property type="match status" value="1"/>
</dbReference>
<evidence type="ECO:0000256" key="5">
    <source>
        <dbReference type="ARBA" id="ARBA00023163"/>
    </source>
</evidence>
<dbReference type="InterPro" id="IPR037598">
    <property type="entry name" value="TFCP2L1_SAM"/>
</dbReference>
<evidence type="ECO:0000256" key="6">
    <source>
        <dbReference type="ARBA" id="ARBA00023242"/>
    </source>
</evidence>
<sequence length="453" mass="52397">VVLQRPNSFFFSYVLALPIFKQEEPQLSPENDAKLPPFQYVLCTATSPAVKLHEETLTYLNQGRVCTTLKEDLIPYFIIRVVFHDRRLQYTEHQQLEGWRWSRPGDRILDIDIPLSVGILDPRASPTQLNTVEFLWDPSKRASAFIQVHCISTEFTPRKHGGEKGVPFRVQIDTFKQNENGEYTEHLHSASCQIKVFKPKGADRKQKTDREKMEKKTTQEKEKYQPSYETTILTECSPWPDVPYQMNNAPSPSYNSSPNSFNLGDGYVTNKCFIFPVDMVAFHLLPSASIQDAQQWLHRNRFSPFCRLFSSFSGADLLKMSKEDFVQICGPADGIRLFNAIKGRNVRPKMTIYVCQEPEQNRSHLHQKRENGDCSLCVYHAIFLEELTTLELIEKIANLYSISPQQINRIYRQGPTGIHVLVSNEMVQNFQDESCFVISTLKGMYCYCYYLWL</sequence>
<dbReference type="Pfam" id="PF04516">
    <property type="entry name" value="CP2"/>
    <property type="match status" value="1"/>
</dbReference>
<keyword evidence="3" id="KW-0805">Transcription regulation</keyword>
<evidence type="ECO:0000256" key="8">
    <source>
        <dbReference type="SAM" id="MobiDB-lite"/>
    </source>
</evidence>
<evidence type="ECO:0000256" key="4">
    <source>
        <dbReference type="ARBA" id="ARBA00023125"/>
    </source>
</evidence>
<dbReference type="InterPro" id="IPR041418">
    <property type="entry name" value="SAM_3"/>
</dbReference>
<comment type="subcellular location">
    <subcellularLocation>
        <location evidence="1 7">Nucleus</location>
    </subcellularLocation>
</comment>
<organism evidence="10 11">
    <name type="scientific">Athene cunicularia</name>
    <name type="common">Burrowing owl</name>
    <name type="synonym">Speotyto cunicularia</name>
    <dbReference type="NCBI Taxonomy" id="194338"/>
    <lineage>
        <taxon>Eukaryota</taxon>
        <taxon>Metazoa</taxon>
        <taxon>Chordata</taxon>
        <taxon>Craniata</taxon>
        <taxon>Vertebrata</taxon>
        <taxon>Euteleostomi</taxon>
        <taxon>Archelosauria</taxon>
        <taxon>Archosauria</taxon>
        <taxon>Dinosauria</taxon>
        <taxon>Saurischia</taxon>
        <taxon>Theropoda</taxon>
        <taxon>Coelurosauria</taxon>
        <taxon>Aves</taxon>
        <taxon>Neognathae</taxon>
        <taxon>Neoaves</taxon>
        <taxon>Telluraves</taxon>
        <taxon>Strigiformes</taxon>
        <taxon>Strigidae</taxon>
        <taxon>Athene</taxon>
    </lineage>
</organism>
<gene>
    <name evidence="10" type="primary">TFCP2L1</name>
</gene>
<evidence type="ECO:0000313" key="11">
    <source>
        <dbReference type="Proteomes" id="UP000472269"/>
    </source>
</evidence>
<dbReference type="InterPro" id="IPR013761">
    <property type="entry name" value="SAM/pointed_sf"/>
</dbReference>
<evidence type="ECO:0000256" key="1">
    <source>
        <dbReference type="ARBA" id="ARBA00004123"/>
    </source>
</evidence>
<dbReference type="Ensembl" id="ENSACUT00000019410.1">
    <property type="protein sequence ID" value="ENSACUP00000018204.1"/>
    <property type="gene ID" value="ENSACUG00000012206.1"/>
</dbReference>
<dbReference type="PANTHER" id="PTHR11037:SF18">
    <property type="entry name" value="TRANSCRIPTION FACTOR CP2-LIKE PROTEIN 1"/>
    <property type="match status" value="1"/>
</dbReference>
<dbReference type="GO" id="GO:0000978">
    <property type="term" value="F:RNA polymerase II cis-regulatory region sequence-specific DNA binding"/>
    <property type="evidence" value="ECO:0007669"/>
    <property type="project" value="TreeGrafter"/>
</dbReference>
<keyword evidence="5" id="KW-0804">Transcription</keyword>
<dbReference type="PANTHER" id="PTHR11037">
    <property type="entry name" value="TRANSCRIPTION FACTOR CP2"/>
    <property type="match status" value="1"/>
</dbReference>
<dbReference type="InterPro" id="IPR057520">
    <property type="entry name" value="GRHL1/CP2_C"/>
</dbReference>
<reference evidence="10" key="2">
    <citation type="submission" date="2025-09" db="UniProtKB">
        <authorList>
            <consortium name="Ensembl"/>
        </authorList>
    </citation>
    <scope>IDENTIFICATION</scope>
</reference>
<evidence type="ECO:0000259" key="9">
    <source>
        <dbReference type="PROSITE" id="PS51968"/>
    </source>
</evidence>
<dbReference type="Pfam" id="PF18016">
    <property type="entry name" value="SAM_3"/>
    <property type="match status" value="1"/>
</dbReference>